<dbReference type="EMBL" id="JBBPFD010000004">
    <property type="protein sequence ID" value="KAK7929920.1"/>
    <property type="molecule type" value="Genomic_DNA"/>
</dbReference>
<protein>
    <submittedName>
        <fullName evidence="2">Uncharacterized protein</fullName>
    </submittedName>
</protein>
<comment type="caution">
    <text evidence="2">The sequence shown here is derived from an EMBL/GenBank/DDBJ whole genome shotgun (WGS) entry which is preliminary data.</text>
</comment>
<name>A0AAW0PKF2_9GOBI</name>
<evidence type="ECO:0000313" key="2">
    <source>
        <dbReference type="EMBL" id="KAK7929920.1"/>
    </source>
</evidence>
<accession>A0AAW0PKF2</accession>
<feature type="compositionally biased region" description="Polar residues" evidence="1">
    <location>
        <begin position="1"/>
        <end position="15"/>
    </location>
</feature>
<reference evidence="3" key="1">
    <citation type="submission" date="2024-04" db="EMBL/GenBank/DDBJ databases">
        <title>Salinicola lusitanus LLJ914,a marine bacterium isolated from the Okinawa Trough.</title>
        <authorList>
            <person name="Li J."/>
        </authorList>
    </citation>
    <scope>NUCLEOTIDE SEQUENCE [LARGE SCALE GENOMIC DNA]</scope>
</reference>
<dbReference type="Proteomes" id="UP001460270">
    <property type="component" value="Unassembled WGS sequence"/>
</dbReference>
<organism evidence="2 3">
    <name type="scientific">Mugilogobius chulae</name>
    <name type="common">yellowstripe goby</name>
    <dbReference type="NCBI Taxonomy" id="88201"/>
    <lineage>
        <taxon>Eukaryota</taxon>
        <taxon>Metazoa</taxon>
        <taxon>Chordata</taxon>
        <taxon>Craniata</taxon>
        <taxon>Vertebrata</taxon>
        <taxon>Euteleostomi</taxon>
        <taxon>Actinopterygii</taxon>
        <taxon>Neopterygii</taxon>
        <taxon>Teleostei</taxon>
        <taxon>Neoteleostei</taxon>
        <taxon>Acanthomorphata</taxon>
        <taxon>Gobiaria</taxon>
        <taxon>Gobiiformes</taxon>
        <taxon>Gobioidei</taxon>
        <taxon>Gobiidae</taxon>
        <taxon>Gobionellinae</taxon>
        <taxon>Mugilogobius</taxon>
    </lineage>
</organism>
<proteinExistence type="predicted"/>
<feature type="compositionally biased region" description="Low complexity" evidence="1">
    <location>
        <begin position="170"/>
        <end position="189"/>
    </location>
</feature>
<feature type="region of interest" description="Disordered" evidence="1">
    <location>
        <begin position="1"/>
        <end position="36"/>
    </location>
</feature>
<keyword evidence="3" id="KW-1185">Reference proteome</keyword>
<evidence type="ECO:0000313" key="3">
    <source>
        <dbReference type="Proteomes" id="UP001460270"/>
    </source>
</evidence>
<dbReference type="PANTHER" id="PTHR31025:SF29">
    <property type="entry name" value="SI:CH211-196P9.1"/>
    <property type="match status" value="1"/>
</dbReference>
<dbReference type="AlphaFoldDB" id="A0AAW0PKF2"/>
<feature type="region of interest" description="Disordered" evidence="1">
    <location>
        <begin position="170"/>
        <end position="215"/>
    </location>
</feature>
<dbReference type="PANTHER" id="PTHR31025">
    <property type="entry name" value="SI:CH211-196P9.1-RELATED"/>
    <property type="match status" value="1"/>
</dbReference>
<gene>
    <name evidence="2" type="ORF">WMY93_006315</name>
</gene>
<evidence type="ECO:0000256" key="1">
    <source>
        <dbReference type="SAM" id="MobiDB-lite"/>
    </source>
</evidence>
<sequence length="606" mass="67430">MDAQLTIDQQAVTSPRSRDNSPQHGTHSPSPWELDLKPPVGADLSPLFLDVNCDVGGLTKAANLAAVTEENAIEMLVPVRHKGLSKWVRVPKADDVYSYYEFIQEVLEKFNLPESTTLTLKDASGVEVDPDIFDELLKSTQVSFQAVTEECNSVEDSYSEASLSDASFSEWSPSRASASSPSPSSGSDSTTILETTKARKKQLAEGPPDSTTARETVKTALLSKPGGDEIFKEYDQRKCLSDSTRRKMVNTLVADMVETHGRVPPVNARILYALGIITMFPNLRDPESKNGYEHFYDYQSGSGYLAWRLKTVQRNSKENLKRVKTTFLEGPKSPRQMRSSVQQLSGDECKEAMSMMRHSADSKVVKEKMMATFQHRQKMLQDPAAASSVLDHFPRFLDTPGLIDQDFIMLFGEEVSGKFLSKWPTFFKPRVVAECKNLPASAHVSELLLSVQDSDDGAWDSEIASLLLLLHLLPPTCKGRKTSKISTSDAVNLLVKFVKVGQSLETFLQNTGPIQPFLLCVGERKRCLQNFYIAMDQKVIPCSTQTGVAAFDELFKAHFVFSVSYDEALQSFFTFIQTTVYGIDSGNVKESPRVKEIRARLLHSEL</sequence>